<dbReference type="PANTHER" id="PTHR23232:SF133">
    <property type="entry name" value="RIKEN CDNA 1700020N01 GENE"/>
    <property type="match status" value="1"/>
</dbReference>
<feature type="domain" description="KRAB" evidence="1">
    <location>
        <begin position="1"/>
        <end position="96"/>
    </location>
</feature>
<protein>
    <recommendedName>
        <fullName evidence="1">KRAB domain-containing protein</fullName>
    </recommendedName>
</protein>
<reference evidence="2" key="1">
    <citation type="submission" date="2025-08" db="UniProtKB">
        <authorList>
            <consortium name="Ensembl"/>
        </authorList>
    </citation>
    <scope>IDENTIFICATION</scope>
</reference>
<sequence>MTFGDVAVDFSWEEWKLLDETQRLLYRDVMLENFALVASLGKSLIPPLHPGLGSFCSSPGAAFSSQSLLGPLLPSRFSCVGALFVYLFSWSWGNRPGGLMG</sequence>
<organism evidence="2 3">
    <name type="scientific">Sciurus vulgaris</name>
    <name type="common">Eurasian red squirrel</name>
    <dbReference type="NCBI Taxonomy" id="55149"/>
    <lineage>
        <taxon>Eukaryota</taxon>
        <taxon>Metazoa</taxon>
        <taxon>Chordata</taxon>
        <taxon>Craniata</taxon>
        <taxon>Vertebrata</taxon>
        <taxon>Euteleostomi</taxon>
        <taxon>Mammalia</taxon>
        <taxon>Eutheria</taxon>
        <taxon>Euarchontoglires</taxon>
        <taxon>Glires</taxon>
        <taxon>Rodentia</taxon>
        <taxon>Sciuromorpha</taxon>
        <taxon>Sciuridae</taxon>
        <taxon>Sciurinae</taxon>
        <taxon>Sciurini</taxon>
        <taxon>Sciurus</taxon>
    </lineage>
</organism>
<evidence type="ECO:0000313" key="2">
    <source>
        <dbReference type="Ensembl" id="ENSSVLP00005029672.1"/>
    </source>
</evidence>
<proteinExistence type="predicted"/>
<dbReference type="InterPro" id="IPR001909">
    <property type="entry name" value="KRAB"/>
</dbReference>
<name>A0A8D2DTR0_SCIVU</name>
<evidence type="ECO:0000259" key="1">
    <source>
        <dbReference type="PROSITE" id="PS50805"/>
    </source>
</evidence>
<dbReference type="Ensembl" id="ENSSVLT00005032954.1">
    <property type="protein sequence ID" value="ENSSVLP00005029672.1"/>
    <property type="gene ID" value="ENSSVLG00005023418.1"/>
</dbReference>
<dbReference type="CDD" id="cd07765">
    <property type="entry name" value="KRAB_A-box"/>
    <property type="match status" value="1"/>
</dbReference>
<dbReference type="OrthoDB" id="9634412at2759"/>
<dbReference type="GeneTree" id="ENSGT01150000287250"/>
<dbReference type="PROSITE" id="PS50805">
    <property type="entry name" value="KRAB"/>
    <property type="match status" value="1"/>
</dbReference>
<reference evidence="2" key="2">
    <citation type="submission" date="2025-09" db="UniProtKB">
        <authorList>
            <consortium name="Ensembl"/>
        </authorList>
    </citation>
    <scope>IDENTIFICATION</scope>
</reference>
<dbReference type="Proteomes" id="UP000694564">
    <property type="component" value="Chromosome 17"/>
</dbReference>
<dbReference type="InterPro" id="IPR050169">
    <property type="entry name" value="Krueppel_C2H2_ZnF"/>
</dbReference>
<dbReference type="Gene3D" id="6.10.140.140">
    <property type="match status" value="1"/>
</dbReference>
<dbReference type="PANTHER" id="PTHR23232">
    <property type="entry name" value="KRAB DOMAIN C2H2 ZINC FINGER"/>
    <property type="match status" value="1"/>
</dbReference>
<dbReference type="AlphaFoldDB" id="A0A8D2DTR0"/>
<dbReference type="SUPFAM" id="SSF109640">
    <property type="entry name" value="KRAB domain (Kruppel-associated box)"/>
    <property type="match status" value="1"/>
</dbReference>
<dbReference type="InterPro" id="IPR036051">
    <property type="entry name" value="KRAB_dom_sf"/>
</dbReference>
<dbReference type="Pfam" id="PF01352">
    <property type="entry name" value="KRAB"/>
    <property type="match status" value="1"/>
</dbReference>
<evidence type="ECO:0000313" key="3">
    <source>
        <dbReference type="Proteomes" id="UP000694564"/>
    </source>
</evidence>
<dbReference type="SMART" id="SM00349">
    <property type="entry name" value="KRAB"/>
    <property type="match status" value="1"/>
</dbReference>
<accession>A0A8D2DTR0</accession>
<dbReference type="GO" id="GO:0006355">
    <property type="term" value="P:regulation of DNA-templated transcription"/>
    <property type="evidence" value="ECO:0007669"/>
    <property type="project" value="InterPro"/>
</dbReference>
<keyword evidence="3" id="KW-1185">Reference proteome</keyword>